<evidence type="ECO:0000313" key="2">
    <source>
        <dbReference type="Proteomes" id="UP000006744"/>
    </source>
</evidence>
<protein>
    <recommendedName>
        <fullName evidence="3">Group-specific protein</fullName>
    </recommendedName>
</protein>
<name>B7III5_BACC2</name>
<organism evidence="1 2">
    <name type="scientific">Bacillus cereus (strain G9842)</name>
    <dbReference type="NCBI Taxonomy" id="405531"/>
    <lineage>
        <taxon>Bacteria</taxon>
        <taxon>Bacillati</taxon>
        <taxon>Bacillota</taxon>
        <taxon>Bacilli</taxon>
        <taxon>Bacillales</taxon>
        <taxon>Bacillaceae</taxon>
        <taxon>Bacillus</taxon>
        <taxon>Bacillus cereus group</taxon>
    </lineage>
</organism>
<evidence type="ECO:0008006" key="3">
    <source>
        <dbReference type="Google" id="ProtNLM"/>
    </source>
</evidence>
<dbReference type="Proteomes" id="UP000006744">
    <property type="component" value="Chromosome"/>
</dbReference>
<gene>
    <name evidence="1" type="ordered locus">BCG9842_B2624</name>
</gene>
<dbReference type="KEGG" id="bcg:BCG9842_B2624"/>
<dbReference type="AlphaFoldDB" id="B7III5"/>
<sequence length="252" mass="29135">MRTNVLFILNVHEGMILTMAPLKRRGRKKQAPIISNTGFIGSVFIDTLELQKKSYYFARKKLQIVHHVLDGLSGATSALFKEHNISAYMSCVYLHKQKKIGFVLSTKPFEQSDGVAYFVNYLIEKNFYGDHDEDVEYQEVFNTGFIGVVFADLSSIDRFNFEFEMGMLTKLMKDMIIPVKELFLRHNVPAYISTSHLEEQNKLGFVLSVKPYDERAEADLYFEAYLKERGLFIGDEEDDIDKIVIRKTAELR</sequence>
<reference evidence="1 2" key="1">
    <citation type="submission" date="2008-10" db="EMBL/GenBank/DDBJ databases">
        <title>Genome sequence of Bacillus cereus G9842.</title>
        <authorList>
            <person name="Dodson R.J."/>
            <person name="Durkin A.S."/>
            <person name="Rosovitz M.J."/>
            <person name="Rasko D.A."/>
            <person name="Hoffmaster A."/>
            <person name="Ravel J."/>
            <person name="Sutton G."/>
        </authorList>
    </citation>
    <scope>NUCLEOTIDE SEQUENCE [LARGE SCALE GENOMIC DNA]</scope>
    <source>
        <strain evidence="1 2">G9842</strain>
    </source>
</reference>
<accession>B7III5</accession>
<proteinExistence type="predicted"/>
<dbReference type="EMBL" id="CP001186">
    <property type="protein sequence ID" value="ACK95252.1"/>
    <property type="molecule type" value="Genomic_DNA"/>
</dbReference>
<evidence type="ECO:0000313" key="1">
    <source>
        <dbReference type="EMBL" id="ACK95252.1"/>
    </source>
</evidence>
<dbReference type="HOGENOM" id="CLU_1101137_0_0_9"/>